<feature type="domain" description="Ionotropic glutamate receptor C-terminal" evidence="19">
    <location>
        <begin position="453"/>
        <end position="798"/>
    </location>
</feature>
<dbReference type="Gene3D" id="3.40.190.10">
    <property type="entry name" value="Periplasmic binding protein-like II"/>
    <property type="match status" value="3"/>
</dbReference>
<dbReference type="AlphaFoldDB" id="A0A7I8LBG1"/>
<keyword evidence="21" id="KW-1185">Reference proteome</keyword>
<dbReference type="InterPro" id="IPR001828">
    <property type="entry name" value="ANF_lig-bd_rcpt"/>
</dbReference>
<dbReference type="InterPro" id="IPR015683">
    <property type="entry name" value="Ionotropic_Glu_rcpt"/>
</dbReference>
<comment type="subunit">
    <text evidence="3">May form heteromers.</text>
</comment>
<dbReference type="PIRSF" id="PIRSF037090">
    <property type="entry name" value="Iontro_Glu-like_rcpt_pln"/>
    <property type="match status" value="1"/>
</dbReference>
<dbReference type="PANTHER" id="PTHR34836:SF1">
    <property type="entry name" value="OS09G0428600 PROTEIN"/>
    <property type="match status" value="1"/>
</dbReference>
<evidence type="ECO:0000259" key="19">
    <source>
        <dbReference type="SMART" id="SM00079"/>
    </source>
</evidence>
<dbReference type="PANTHER" id="PTHR34836">
    <property type="entry name" value="OS06G0188250 PROTEIN"/>
    <property type="match status" value="1"/>
</dbReference>
<keyword evidence="12 15" id="KW-1071">Ligand-gated ion channel</keyword>
<keyword evidence="8 15" id="KW-0406">Ion transport</keyword>
<protein>
    <recommendedName>
        <fullName evidence="15">Glutamate receptor</fullName>
    </recommendedName>
</protein>
<dbReference type="FunFam" id="3.40.190.10:FF:000103">
    <property type="entry name" value="Glutamate receptor"/>
    <property type="match status" value="1"/>
</dbReference>
<keyword evidence="10 15" id="KW-0675">Receptor</keyword>
<feature type="region of interest" description="Disordered" evidence="16">
    <location>
        <begin position="850"/>
        <end position="912"/>
    </location>
</feature>
<dbReference type="GO" id="GO:0016020">
    <property type="term" value="C:membrane"/>
    <property type="evidence" value="ECO:0007669"/>
    <property type="project" value="UniProtKB-SubCell"/>
</dbReference>
<evidence type="ECO:0000256" key="6">
    <source>
        <dbReference type="ARBA" id="ARBA00022729"/>
    </source>
</evidence>
<dbReference type="InterPro" id="IPR028082">
    <property type="entry name" value="Peripla_BP_I"/>
</dbReference>
<dbReference type="OrthoDB" id="5984008at2759"/>
<evidence type="ECO:0000256" key="7">
    <source>
        <dbReference type="ARBA" id="ARBA00022989"/>
    </source>
</evidence>
<dbReference type="InterPro" id="IPR017103">
    <property type="entry name" value="Iontropic_Glu_rcpt_pln"/>
</dbReference>
<dbReference type="InterPro" id="IPR001320">
    <property type="entry name" value="Iontro_rcpt_C"/>
</dbReference>
<keyword evidence="11" id="KW-0325">Glycoprotein</keyword>
<evidence type="ECO:0000256" key="9">
    <source>
        <dbReference type="ARBA" id="ARBA00023136"/>
    </source>
</evidence>
<keyword evidence="7 17" id="KW-1133">Transmembrane helix</keyword>
<dbReference type="EMBL" id="LR746276">
    <property type="protein sequence ID" value="CAA7407339.1"/>
    <property type="molecule type" value="Genomic_DNA"/>
</dbReference>
<evidence type="ECO:0000256" key="18">
    <source>
        <dbReference type="SAM" id="SignalP"/>
    </source>
</evidence>
<feature type="chain" id="PRO_5029609408" description="Glutamate receptor" evidence="18">
    <location>
        <begin position="22"/>
        <end position="912"/>
    </location>
</feature>
<evidence type="ECO:0000256" key="12">
    <source>
        <dbReference type="ARBA" id="ARBA00023286"/>
    </source>
</evidence>
<comment type="similarity">
    <text evidence="2 15">Belongs to the glutamate-gated ion channel (TC 1.A.10.1) family.</text>
</comment>
<evidence type="ECO:0000256" key="15">
    <source>
        <dbReference type="PIRNR" id="PIRNR037090"/>
    </source>
</evidence>
<keyword evidence="6 18" id="KW-0732">Signal</keyword>
<dbReference type="Pfam" id="PF00060">
    <property type="entry name" value="Lig_chan"/>
    <property type="match status" value="1"/>
</dbReference>
<comment type="function">
    <text evidence="14">Glutamate-gated receptor that probably acts as a non-selective cation channel. May be involved in light-signal transduction and calcium homeostasis via the regulation of calcium influx into cells.</text>
</comment>
<keyword evidence="5 17" id="KW-0812">Transmembrane</keyword>
<dbReference type="FunFam" id="3.40.50.2300:FF:000188">
    <property type="entry name" value="Glutamate receptor"/>
    <property type="match status" value="1"/>
</dbReference>
<evidence type="ECO:0000313" key="20">
    <source>
        <dbReference type="EMBL" id="CAA7407339.1"/>
    </source>
</evidence>
<evidence type="ECO:0000256" key="8">
    <source>
        <dbReference type="ARBA" id="ARBA00023065"/>
    </source>
</evidence>
<evidence type="ECO:0000256" key="5">
    <source>
        <dbReference type="ARBA" id="ARBA00022692"/>
    </source>
</evidence>
<feature type="transmembrane region" description="Helical" evidence="17">
    <location>
        <begin position="583"/>
        <end position="601"/>
    </location>
</feature>
<dbReference type="CDD" id="cd19990">
    <property type="entry name" value="PBP1_GABAb_receptor_plant"/>
    <property type="match status" value="1"/>
</dbReference>
<dbReference type="InterPro" id="IPR044440">
    <property type="entry name" value="GABAb_receptor_plant_PBP1"/>
</dbReference>
<dbReference type="GO" id="GO:0015276">
    <property type="term" value="F:ligand-gated monoatomic ion channel activity"/>
    <property type="evidence" value="ECO:0007669"/>
    <property type="project" value="InterPro"/>
</dbReference>
<dbReference type="Gene3D" id="1.10.287.70">
    <property type="match status" value="1"/>
</dbReference>
<comment type="subcellular location">
    <subcellularLocation>
        <location evidence="1">Membrane</location>
        <topology evidence="1">Multi-pass membrane protein</topology>
    </subcellularLocation>
</comment>
<evidence type="ECO:0000256" key="3">
    <source>
        <dbReference type="ARBA" id="ARBA00011095"/>
    </source>
</evidence>
<reference evidence="20" key="1">
    <citation type="submission" date="2020-02" db="EMBL/GenBank/DDBJ databases">
        <authorList>
            <person name="Scholz U."/>
            <person name="Mascher M."/>
            <person name="Fiebig A."/>
        </authorList>
    </citation>
    <scope>NUCLEOTIDE SEQUENCE</scope>
</reference>
<evidence type="ECO:0000256" key="17">
    <source>
        <dbReference type="SAM" id="Phobius"/>
    </source>
</evidence>
<accession>A0A7I8LBG1</accession>
<feature type="signal peptide" evidence="18">
    <location>
        <begin position="1"/>
        <end position="21"/>
    </location>
</feature>
<evidence type="ECO:0000256" key="1">
    <source>
        <dbReference type="ARBA" id="ARBA00004141"/>
    </source>
</evidence>
<evidence type="ECO:0000256" key="4">
    <source>
        <dbReference type="ARBA" id="ARBA00022448"/>
    </source>
</evidence>
<comment type="function">
    <text evidence="15">Glutamate-gated receptor that probably acts as non-selective cation channel.</text>
</comment>
<evidence type="ECO:0000256" key="14">
    <source>
        <dbReference type="ARBA" id="ARBA00049638"/>
    </source>
</evidence>
<gene>
    <name evidence="20" type="ORF">SI8410_13018017</name>
</gene>
<feature type="transmembrane region" description="Helical" evidence="17">
    <location>
        <begin position="822"/>
        <end position="843"/>
    </location>
</feature>
<dbReference type="Gene3D" id="3.40.50.2300">
    <property type="match status" value="2"/>
</dbReference>
<evidence type="ECO:0000256" key="10">
    <source>
        <dbReference type="ARBA" id="ARBA00023170"/>
    </source>
</evidence>
<keyword evidence="4 15" id="KW-0813">Transport</keyword>
<evidence type="ECO:0000256" key="11">
    <source>
        <dbReference type="ARBA" id="ARBA00023180"/>
    </source>
</evidence>
<keyword evidence="9 15" id="KW-0472">Membrane</keyword>
<dbReference type="SMART" id="SM00079">
    <property type="entry name" value="PBPe"/>
    <property type="match status" value="1"/>
</dbReference>
<dbReference type="Pfam" id="PF01094">
    <property type="entry name" value="ANF_receptor"/>
    <property type="match status" value="1"/>
</dbReference>
<feature type="compositionally biased region" description="Acidic residues" evidence="16">
    <location>
        <begin position="858"/>
        <end position="870"/>
    </location>
</feature>
<name>A0A7I8LBG1_SPIIN</name>
<sequence length="912" mass="100642">MERRTLLVLFSILLAGTPTLSQRDDRSEALVSVDVGVILDMRTLVGKMCWTSISMAVDDFYAANRNFTTRLVLHRRDGEASVIGAGSAALGLLNKEGVLAILGPQKSAQARFLSDIADKARVPSISFTATSPFLSSSARSYFVRMAINDSAQVDAVASIVRYYAWREAVIIYEDTDYGNGVIPYLIDALQANSIRVPHRTVIPPSATDDQIKEELLNLKMIQTRVFIVHMSLPVGTRVFSKAKAIGMTTKGFAWIVTDGIANLVDSVDHEVISAMQGFVGVKPYVPRTAELEAFIRRWKRKYRNENPKAERIDPSIFSLWAYDSVRALALAVEKVEVKRFSFEKPRIFGNSTDLDALIVSKMGPTILKAVIETSFTGLSGEFRLVNGQLQSSAYQIVNVVGNGQKGIGFWTPKRGLSPQLGSPTNKDELGAVVWPGDSTSVPRGWEITTGGTRLRVAVPVTDSFFQFVRFDEDPVTKEKVPTGYSIEIFNNVMKSLPYYVPFDYFPYTNSNGTSGYYDLLVQQVPKGDYDAVAGDVTIIAHRFQYVDFTLPYTESGVYMIVPLKEDNKRGRTWVFMEPLTHELWLCSLCFFLLTGFIMWGIERMNQNEHFTGPPLQVISNVLYFTFSTLVFAHRQELKSSLSKAVVIVWLFAVLILTSTYTASLASILTAAKLEPAFNDVGELVRSGKFVGYSRGSFLGDLLKPTFGSRLVPLNGPDDYASALTNGTVNAVFHELPYIKLFLKKYCKGYTIVGPTQRTAGLGFAFRKDSPLLSDVSKAVVSLSQGPFMDDIEKRWMLTNDTSQCQQPDAGGNRITLHSLRGLFLVTGVVSSLALLVACIGNLLEGYQERRVRPSETTPEGEDEPLADDEQPPVGVGLPAIGPGRDSAALLQDSSERGPSATEILRLDKVTQV</sequence>
<evidence type="ECO:0000313" key="21">
    <source>
        <dbReference type="Proteomes" id="UP000663760"/>
    </source>
</evidence>
<organism evidence="20 21">
    <name type="scientific">Spirodela intermedia</name>
    <name type="common">Intermediate duckweed</name>
    <dbReference type="NCBI Taxonomy" id="51605"/>
    <lineage>
        <taxon>Eukaryota</taxon>
        <taxon>Viridiplantae</taxon>
        <taxon>Streptophyta</taxon>
        <taxon>Embryophyta</taxon>
        <taxon>Tracheophyta</taxon>
        <taxon>Spermatophyta</taxon>
        <taxon>Magnoliopsida</taxon>
        <taxon>Liliopsida</taxon>
        <taxon>Araceae</taxon>
        <taxon>Lemnoideae</taxon>
        <taxon>Spirodela</taxon>
    </lineage>
</organism>
<evidence type="ECO:0000256" key="16">
    <source>
        <dbReference type="SAM" id="MobiDB-lite"/>
    </source>
</evidence>
<evidence type="ECO:0000256" key="2">
    <source>
        <dbReference type="ARBA" id="ARBA00008685"/>
    </source>
</evidence>
<dbReference type="FunFam" id="1.10.287.70:FF:000037">
    <property type="entry name" value="Glutamate receptor"/>
    <property type="match status" value="1"/>
</dbReference>
<dbReference type="Proteomes" id="UP000663760">
    <property type="component" value="Chromosome 13"/>
</dbReference>
<feature type="transmembrane region" description="Helical" evidence="17">
    <location>
        <begin position="644"/>
        <end position="668"/>
    </location>
</feature>
<keyword evidence="13 15" id="KW-0407">Ion channel</keyword>
<dbReference type="CDD" id="cd13686">
    <property type="entry name" value="GluR_Plant"/>
    <property type="match status" value="1"/>
</dbReference>
<evidence type="ECO:0000256" key="13">
    <source>
        <dbReference type="ARBA" id="ARBA00023303"/>
    </source>
</evidence>
<proteinExistence type="inferred from homology"/>
<dbReference type="SUPFAM" id="SSF53822">
    <property type="entry name" value="Periplasmic binding protein-like I"/>
    <property type="match status" value="1"/>
</dbReference>
<dbReference type="SUPFAM" id="SSF53850">
    <property type="entry name" value="Periplasmic binding protein-like II"/>
    <property type="match status" value="1"/>
</dbReference>